<keyword evidence="5" id="KW-0378">Hydrolase</keyword>
<accession>A0A1W0A3C2</accession>
<feature type="region of interest" description="Disordered" evidence="3">
    <location>
        <begin position="221"/>
        <end position="421"/>
    </location>
</feature>
<organism evidence="5 6">
    <name type="scientific">Thraustotheca clavata</name>
    <dbReference type="NCBI Taxonomy" id="74557"/>
    <lineage>
        <taxon>Eukaryota</taxon>
        <taxon>Sar</taxon>
        <taxon>Stramenopiles</taxon>
        <taxon>Oomycota</taxon>
        <taxon>Saprolegniomycetes</taxon>
        <taxon>Saprolegniales</taxon>
        <taxon>Achlyaceae</taxon>
        <taxon>Thraustotheca</taxon>
    </lineage>
</organism>
<reference evidence="5 6" key="1">
    <citation type="journal article" date="2014" name="Genome Biol. Evol.">
        <title>The secreted proteins of Achlya hypogyna and Thraustotheca clavata identify the ancestral oomycete secretome and reveal gene acquisitions by horizontal gene transfer.</title>
        <authorList>
            <person name="Misner I."/>
            <person name="Blouin N."/>
            <person name="Leonard G."/>
            <person name="Richards T.A."/>
            <person name="Lane C.E."/>
        </authorList>
    </citation>
    <scope>NUCLEOTIDE SEQUENCE [LARGE SCALE GENOMIC DNA]</scope>
    <source>
        <strain evidence="5 6">ATCC 34112</strain>
    </source>
</reference>
<dbReference type="GO" id="GO:0006508">
    <property type="term" value="P:proteolysis"/>
    <property type="evidence" value="ECO:0007669"/>
    <property type="project" value="UniProtKB-KW"/>
</dbReference>
<keyword evidence="6" id="KW-1185">Reference proteome</keyword>
<sequence length="421" mass="44180">LAAANADGEVDWTTSKCVNAVKNQGQCGSCWAFSGTGTVESAHCIATGTLLNLSDQQVTSCAKAAGNGCDGGLEDKAITWIHDNGGLCLEKDYPYTSGSSGQTGSCQSSCSKQKLSIGATVNIKGEGALETALNTQPISVAVEAGNDVWQYYKGGVVTHCPGAQSDHAVIAVGYGSENGKNFFKIRNSWGANWGEKGYIRLQRGVGGKGMCNVAEEPAYPKISVSPTSKPTDAPYTPQPTGNPTNSPTSNPTNAPTDSPSDDPTDEPSDDPTDKPSDDPTDEPSNDPTDEPSDDPTDEPSNDPTEEPSDDPTEEPSDVPTDKPSDDPTDEPSNDPTDEPSDDPTDEPSDDPTDEPSNDPTDAPTEYPTEAPDTPAPTTHAPCTRHPKTHRPHTHHPKTHHPKTPYPTDSGLGAQLGEPVYG</sequence>
<dbReference type="InterPro" id="IPR038765">
    <property type="entry name" value="Papain-like_cys_pep_sf"/>
</dbReference>
<feature type="domain" description="Peptidase C1A papain C-terminal" evidence="4">
    <location>
        <begin position="6"/>
        <end position="221"/>
    </location>
</feature>
<evidence type="ECO:0000256" key="2">
    <source>
        <dbReference type="ARBA" id="ARBA00023145"/>
    </source>
</evidence>
<dbReference type="InterPro" id="IPR013128">
    <property type="entry name" value="Peptidase_C1A"/>
</dbReference>
<feature type="compositionally biased region" description="Acidic residues" evidence="3">
    <location>
        <begin position="278"/>
        <end position="316"/>
    </location>
</feature>
<comment type="similarity">
    <text evidence="1">Belongs to the peptidase C1 family.</text>
</comment>
<feature type="compositionally biased region" description="Acidic residues" evidence="3">
    <location>
        <begin position="259"/>
        <end position="270"/>
    </location>
</feature>
<dbReference type="InterPro" id="IPR039417">
    <property type="entry name" value="Peptidase_C1A_papain-like"/>
</dbReference>
<dbReference type="SMART" id="SM00645">
    <property type="entry name" value="Pept_C1"/>
    <property type="match status" value="1"/>
</dbReference>
<feature type="compositionally biased region" description="Acidic residues" evidence="3">
    <location>
        <begin position="326"/>
        <end position="356"/>
    </location>
</feature>
<feature type="non-terminal residue" evidence="5">
    <location>
        <position position="1"/>
    </location>
</feature>
<dbReference type="OrthoDB" id="75895at2759"/>
<feature type="compositionally biased region" description="Low complexity" evidence="3">
    <location>
        <begin position="357"/>
        <end position="381"/>
    </location>
</feature>
<feature type="compositionally biased region" description="Low complexity" evidence="3">
    <location>
        <begin position="238"/>
        <end position="258"/>
    </location>
</feature>
<evidence type="ECO:0000256" key="3">
    <source>
        <dbReference type="SAM" id="MobiDB-lite"/>
    </source>
</evidence>
<keyword evidence="5" id="KW-0645">Protease</keyword>
<gene>
    <name evidence="5" type="ORF">THRCLA_03045</name>
</gene>
<dbReference type="PRINTS" id="PR00705">
    <property type="entry name" value="PAPAIN"/>
</dbReference>
<dbReference type="PANTHER" id="PTHR12411">
    <property type="entry name" value="CYSTEINE PROTEASE FAMILY C1-RELATED"/>
    <property type="match status" value="1"/>
</dbReference>
<dbReference type="PROSITE" id="PS00139">
    <property type="entry name" value="THIOL_PROTEASE_CYS"/>
    <property type="match status" value="1"/>
</dbReference>
<dbReference type="InterPro" id="IPR000169">
    <property type="entry name" value="Pept_cys_AS"/>
</dbReference>
<protein>
    <submittedName>
        <fullName evidence="5">Cysteine protease family C01A</fullName>
    </submittedName>
</protein>
<dbReference type="InterPro" id="IPR000668">
    <property type="entry name" value="Peptidase_C1A_C"/>
</dbReference>
<evidence type="ECO:0000313" key="5">
    <source>
        <dbReference type="EMBL" id="OQS04738.1"/>
    </source>
</evidence>
<dbReference type="STRING" id="74557.A0A1W0A3C2"/>
<dbReference type="Proteomes" id="UP000243217">
    <property type="component" value="Unassembled WGS sequence"/>
</dbReference>
<dbReference type="CDD" id="cd02248">
    <property type="entry name" value="Peptidase_C1A"/>
    <property type="match status" value="1"/>
</dbReference>
<dbReference type="AlphaFoldDB" id="A0A1W0A3C2"/>
<feature type="compositionally biased region" description="Basic residues" evidence="3">
    <location>
        <begin position="382"/>
        <end position="402"/>
    </location>
</feature>
<dbReference type="Pfam" id="PF00112">
    <property type="entry name" value="Peptidase_C1"/>
    <property type="match status" value="1"/>
</dbReference>
<evidence type="ECO:0000313" key="6">
    <source>
        <dbReference type="Proteomes" id="UP000243217"/>
    </source>
</evidence>
<keyword evidence="2" id="KW-0865">Zymogen</keyword>
<comment type="caution">
    <text evidence="5">The sequence shown here is derived from an EMBL/GenBank/DDBJ whole genome shotgun (WGS) entry which is preliminary data.</text>
</comment>
<dbReference type="Gene3D" id="3.90.70.10">
    <property type="entry name" value="Cysteine proteinases"/>
    <property type="match status" value="1"/>
</dbReference>
<evidence type="ECO:0000256" key="1">
    <source>
        <dbReference type="ARBA" id="ARBA00008455"/>
    </source>
</evidence>
<name>A0A1W0A3C2_9STRA</name>
<evidence type="ECO:0000259" key="4">
    <source>
        <dbReference type="SMART" id="SM00645"/>
    </source>
</evidence>
<dbReference type="EMBL" id="JNBS01000561">
    <property type="protein sequence ID" value="OQS04738.1"/>
    <property type="molecule type" value="Genomic_DNA"/>
</dbReference>
<proteinExistence type="inferred from homology"/>
<dbReference type="SUPFAM" id="SSF54001">
    <property type="entry name" value="Cysteine proteinases"/>
    <property type="match status" value="1"/>
</dbReference>
<dbReference type="GO" id="GO:0008234">
    <property type="term" value="F:cysteine-type peptidase activity"/>
    <property type="evidence" value="ECO:0007669"/>
    <property type="project" value="InterPro"/>
</dbReference>